<name>A0AAV3Y565_9GAST</name>
<keyword evidence="3" id="KW-1185">Reference proteome</keyword>
<evidence type="ECO:0000313" key="3">
    <source>
        <dbReference type="Proteomes" id="UP000735302"/>
    </source>
</evidence>
<dbReference type="Proteomes" id="UP000735302">
    <property type="component" value="Unassembled WGS sequence"/>
</dbReference>
<comment type="caution">
    <text evidence="2">The sequence shown here is derived from an EMBL/GenBank/DDBJ whole genome shotgun (WGS) entry which is preliminary data.</text>
</comment>
<proteinExistence type="predicted"/>
<evidence type="ECO:0000313" key="2">
    <source>
        <dbReference type="EMBL" id="GFN78330.1"/>
    </source>
</evidence>
<feature type="compositionally biased region" description="Acidic residues" evidence="1">
    <location>
        <begin position="18"/>
        <end position="43"/>
    </location>
</feature>
<dbReference type="AlphaFoldDB" id="A0AAV3Y565"/>
<accession>A0AAV3Y565</accession>
<evidence type="ECO:0000256" key="1">
    <source>
        <dbReference type="SAM" id="MobiDB-lite"/>
    </source>
</evidence>
<reference evidence="2 3" key="1">
    <citation type="journal article" date="2021" name="Elife">
        <title>Chloroplast acquisition without the gene transfer in kleptoplastic sea slugs, Plakobranchus ocellatus.</title>
        <authorList>
            <person name="Maeda T."/>
            <person name="Takahashi S."/>
            <person name="Yoshida T."/>
            <person name="Shimamura S."/>
            <person name="Takaki Y."/>
            <person name="Nagai Y."/>
            <person name="Toyoda A."/>
            <person name="Suzuki Y."/>
            <person name="Arimoto A."/>
            <person name="Ishii H."/>
            <person name="Satoh N."/>
            <person name="Nishiyama T."/>
            <person name="Hasebe M."/>
            <person name="Maruyama T."/>
            <person name="Minagawa J."/>
            <person name="Obokata J."/>
            <person name="Shigenobu S."/>
        </authorList>
    </citation>
    <scope>NUCLEOTIDE SEQUENCE [LARGE SCALE GENOMIC DNA]</scope>
</reference>
<sequence length="133" mass="14592">MHFGARLPSDSSNGDGYTNDDYDDDDDDDDDGEKEEEGDEEEEKVVVKKYDDDDSMNIKSISIQVSQSIIRQGDLRLSGLQSGRAPVAGLGPGTEGSQQISGWTKDEELNALSQYLRKSCVPCFGPQVLRRGT</sequence>
<dbReference type="EMBL" id="BLXT01000588">
    <property type="protein sequence ID" value="GFN78330.1"/>
    <property type="molecule type" value="Genomic_DNA"/>
</dbReference>
<gene>
    <name evidence="2" type="ORF">PoB_000483600</name>
</gene>
<protein>
    <submittedName>
        <fullName evidence="2">Uncharacterized protein</fullName>
    </submittedName>
</protein>
<organism evidence="2 3">
    <name type="scientific">Plakobranchus ocellatus</name>
    <dbReference type="NCBI Taxonomy" id="259542"/>
    <lineage>
        <taxon>Eukaryota</taxon>
        <taxon>Metazoa</taxon>
        <taxon>Spiralia</taxon>
        <taxon>Lophotrochozoa</taxon>
        <taxon>Mollusca</taxon>
        <taxon>Gastropoda</taxon>
        <taxon>Heterobranchia</taxon>
        <taxon>Euthyneura</taxon>
        <taxon>Panpulmonata</taxon>
        <taxon>Sacoglossa</taxon>
        <taxon>Placobranchoidea</taxon>
        <taxon>Plakobranchidae</taxon>
        <taxon>Plakobranchus</taxon>
    </lineage>
</organism>
<feature type="region of interest" description="Disordered" evidence="1">
    <location>
        <begin position="1"/>
        <end position="51"/>
    </location>
</feature>